<accession>A0ABU3LWG1</accession>
<reference evidence="3" key="1">
    <citation type="submission" date="2023-07" db="EMBL/GenBank/DDBJ databases">
        <title>Draft genome sequence of the endophytic actinobacterium Streptomyces justiciae WPN32, a potential antibiotic producer.</title>
        <authorList>
            <person name="Yasawong M."/>
            <person name="Pana W."/>
            <person name="Ganta P."/>
            <person name="Santapan N."/>
            <person name="Songngamsuk T."/>
            <person name="Phatcharaharikarn M."/>
            <person name="Kerdtoob S."/>
            <person name="Nantapong N."/>
        </authorList>
    </citation>
    <scope>NUCLEOTIDE SEQUENCE [LARGE SCALE GENOMIC DNA]</scope>
    <source>
        <strain evidence="3">WPN32</strain>
    </source>
</reference>
<dbReference type="EMBL" id="JAVTLL010000015">
    <property type="protein sequence ID" value="MDT7843564.1"/>
    <property type="molecule type" value="Genomic_DNA"/>
</dbReference>
<organism evidence="2 3">
    <name type="scientific">Streptomyces justiciae</name>
    <dbReference type="NCBI Taxonomy" id="2780140"/>
    <lineage>
        <taxon>Bacteria</taxon>
        <taxon>Bacillati</taxon>
        <taxon>Actinomycetota</taxon>
        <taxon>Actinomycetes</taxon>
        <taxon>Kitasatosporales</taxon>
        <taxon>Streptomycetaceae</taxon>
        <taxon>Streptomyces</taxon>
    </lineage>
</organism>
<evidence type="ECO:0000313" key="3">
    <source>
        <dbReference type="Proteomes" id="UP001257948"/>
    </source>
</evidence>
<gene>
    <name evidence="2" type="ORF">RQC66_22840</name>
</gene>
<feature type="region of interest" description="Disordered" evidence="1">
    <location>
        <begin position="56"/>
        <end position="80"/>
    </location>
</feature>
<name>A0ABU3LWG1_9ACTN</name>
<proteinExistence type="predicted"/>
<comment type="caution">
    <text evidence="2">The sequence shown here is derived from an EMBL/GenBank/DDBJ whole genome shotgun (WGS) entry which is preliminary data.</text>
</comment>
<feature type="compositionally biased region" description="Low complexity" evidence="1">
    <location>
        <begin position="57"/>
        <end position="80"/>
    </location>
</feature>
<keyword evidence="3" id="KW-1185">Reference proteome</keyword>
<sequence>MGGPVELALRELLRLYERDEAARIEVRALLNRCATFTWATGVPRCRAPHAFRRQLLPHPAQGGRARPRRPLVAPAQHNGP</sequence>
<dbReference type="Proteomes" id="UP001257948">
    <property type="component" value="Unassembled WGS sequence"/>
</dbReference>
<evidence type="ECO:0000256" key="1">
    <source>
        <dbReference type="SAM" id="MobiDB-lite"/>
    </source>
</evidence>
<dbReference type="RefSeq" id="WP_314203090.1">
    <property type="nucleotide sequence ID" value="NZ_JAVTLL010000015.1"/>
</dbReference>
<protein>
    <submittedName>
        <fullName evidence="2">Uncharacterized protein</fullName>
    </submittedName>
</protein>
<evidence type="ECO:0000313" key="2">
    <source>
        <dbReference type="EMBL" id="MDT7843564.1"/>
    </source>
</evidence>